<keyword evidence="1" id="KW-0812">Transmembrane</keyword>
<reference evidence="3" key="1">
    <citation type="submission" date="2016-01" db="EMBL/GenBank/DDBJ databases">
        <title>Draft genome of Chromobacterium sp. F49.</title>
        <authorList>
            <person name="Hong K.W."/>
        </authorList>
    </citation>
    <scope>NUCLEOTIDE SEQUENCE [LARGE SCALE GENOMIC DNA]</scope>
    <source>
        <strain evidence="3">P7IIIA</strain>
    </source>
</reference>
<sequence>METQVNQSTGNKKRPLIIGLAIIAVLAIGATAYAMFIDLSPRELYLKSELNTFKALNESFEDSFGDALALQDKQREEAYKSEARVGVEVDPAMFGAGGMEAAMIGSVLTNSEIKMTTQHDPKKEEGSAGVALTMNNTDLVKADFYQNNKQTAVSVPAAYDKHVYFPNSQFGDVMRKFDPSYEGMEKLENFFKVIEGDVSEEARDEAFQEFAKVYADSIKDENVTLKDDVDFKGEKLRELTVSLSEKETKTMLVNFIEKIEKDDEILDAIAEQTALQGGLQTGMMAPTGNMSKEDAKKELKQLLADVKKGINDDLQIPGGMKQVVIIDKDDKVVSRDLSMKIGANGEEAVPVNYKSESWMKGDVTNSSWVLNAGPEGETLLVDVKMESEPKGKDGKKRDIKAKFEMTENGTTEGIGFHIKGEGTDKKSKWTASLVPAGDAPMELPDMTIEIEHKGDQNLDKDYANHDYKVTLTGNDATMGDINVGLNIKTKTTFGEKLKFPELSEGKAVNAAEMSDAEMMGMMSEIQRNIEQFVGENASMFQGF</sequence>
<organism evidence="2 3">
    <name type="scientific">Fictibacillus phosphorivorans</name>
    <dbReference type="NCBI Taxonomy" id="1221500"/>
    <lineage>
        <taxon>Bacteria</taxon>
        <taxon>Bacillati</taxon>
        <taxon>Bacillota</taxon>
        <taxon>Bacilli</taxon>
        <taxon>Bacillales</taxon>
        <taxon>Fictibacillaceae</taxon>
        <taxon>Fictibacillus</taxon>
    </lineage>
</organism>
<keyword evidence="1" id="KW-1133">Transmembrane helix</keyword>
<dbReference type="RefSeq" id="WP_066245004.1">
    <property type="nucleotide sequence ID" value="NZ_LRFC01000038.1"/>
</dbReference>
<protein>
    <submittedName>
        <fullName evidence="2">Uncharacterized protein</fullName>
    </submittedName>
</protein>
<name>A0A163PS00_9BACL</name>
<evidence type="ECO:0000313" key="3">
    <source>
        <dbReference type="Proteomes" id="UP000076567"/>
    </source>
</evidence>
<dbReference type="OrthoDB" id="2431540at2"/>
<proteinExistence type="predicted"/>
<keyword evidence="3" id="KW-1185">Reference proteome</keyword>
<feature type="transmembrane region" description="Helical" evidence="1">
    <location>
        <begin position="16"/>
        <end position="36"/>
    </location>
</feature>
<evidence type="ECO:0000313" key="2">
    <source>
        <dbReference type="EMBL" id="KZE64036.1"/>
    </source>
</evidence>
<gene>
    <name evidence="2" type="ORF">AWM68_13080</name>
</gene>
<dbReference type="AlphaFoldDB" id="A0A163PS00"/>
<comment type="caution">
    <text evidence="2">The sequence shown here is derived from an EMBL/GenBank/DDBJ whole genome shotgun (WGS) entry which is preliminary data.</text>
</comment>
<dbReference type="EMBL" id="LRFC01000038">
    <property type="protein sequence ID" value="KZE64036.1"/>
    <property type="molecule type" value="Genomic_DNA"/>
</dbReference>
<keyword evidence="1" id="KW-0472">Membrane</keyword>
<accession>A0A163PS00</accession>
<evidence type="ECO:0000256" key="1">
    <source>
        <dbReference type="SAM" id="Phobius"/>
    </source>
</evidence>
<dbReference type="Proteomes" id="UP000076567">
    <property type="component" value="Unassembled WGS sequence"/>
</dbReference>